<evidence type="ECO:0000313" key="3">
    <source>
        <dbReference type="EMBL" id="AWK14249.1"/>
    </source>
</evidence>
<dbReference type="PROSITE" id="PS50878">
    <property type="entry name" value="RT_POL"/>
    <property type="match status" value="1"/>
</dbReference>
<dbReference type="AlphaFoldDB" id="A0A2U8I546"/>
<evidence type="ECO:0000256" key="1">
    <source>
        <dbReference type="ARBA" id="ARBA00034120"/>
    </source>
</evidence>
<dbReference type="InterPro" id="IPR043128">
    <property type="entry name" value="Rev_trsase/Diguanyl_cyclase"/>
</dbReference>
<dbReference type="PANTHER" id="PTHR34047">
    <property type="entry name" value="NUCLEAR INTRON MATURASE 1, MITOCHONDRIAL-RELATED"/>
    <property type="match status" value="1"/>
</dbReference>
<dbReference type="SUPFAM" id="SSF56672">
    <property type="entry name" value="DNA/RNA polymerases"/>
    <property type="match status" value="1"/>
</dbReference>
<dbReference type="RefSeq" id="WP_119797424.1">
    <property type="nucleotide sequence ID" value="NZ_CP021659.1"/>
</dbReference>
<gene>
    <name evidence="3" type="ORF">CCS41_06820</name>
</gene>
<dbReference type="OrthoDB" id="4500247at2"/>
<dbReference type="InterPro" id="IPR000477">
    <property type="entry name" value="RT_dom"/>
</dbReference>
<proteinExistence type="inferred from homology"/>
<evidence type="ECO:0000313" key="4">
    <source>
        <dbReference type="Proteomes" id="UP000261875"/>
    </source>
</evidence>
<dbReference type="Gene3D" id="3.30.70.270">
    <property type="match status" value="1"/>
</dbReference>
<dbReference type="EMBL" id="CP021659">
    <property type="protein sequence ID" value="AWK14249.1"/>
    <property type="molecule type" value="Genomic_DNA"/>
</dbReference>
<feature type="domain" description="Reverse transcriptase" evidence="2">
    <location>
        <begin position="1"/>
        <end position="187"/>
    </location>
</feature>
<protein>
    <recommendedName>
        <fullName evidence="2">Reverse transcriptase domain-containing protein</fullName>
    </recommendedName>
</protein>
<dbReference type="KEGG" id="fsm:CCS41_06820"/>
<sequence>MTLRLAELARQRVKVKQATENQHELLLLVNRVEDFAAAVTERLSTDDFLMKREILRALVKRIEIYRDEIVVVFRVNPGNDTSLEAGSDKTYGRSLPDCLRSNFSLSGHGVLDGMESMLKSITKPADKVHMIRYADDFIITGSSKEQLENTIKPAVTAFLFERGLTLSKEKTAITSITHGFDFLGFNVRNHKTGTQVSITAKDCQV</sequence>
<dbReference type="InterPro" id="IPR051083">
    <property type="entry name" value="GrpII_Intron_Splice-Mob/Def"/>
</dbReference>
<reference evidence="3 4" key="1">
    <citation type="submission" date="2017-05" db="EMBL/GenBank/DDBJ databases">
        <title>Genome sequence of Candidatus Fukatsuia symbiotica and Candidatus Hamiltonella defensa from Acyrthosiphon pisum strain 5D.</title>
        <authorList>
            <person name="Patel V.A."/>
            <person name="Chevignon G."/>
            <person name="Russell J.A."/>
            <person name="Oliver K.M."/>
        </authorList>
    </citation>
    <scope>NUCLEOTIDE SEQUENCE [LARGE SCALE GENOMIC DNA]</scope>
    <source>
        <strain evidence="3 4">5D</strain>
    </source>
</reference>
<dbReference type="Proteomes" id="UP000261875">
    <property type="component" value="Chromosome"/>
</dbReference>
<keyword evidence="4" id="KW-1185">Reference proteome</keyword>
<organism evidence="3 4">
    <name type="scientific">Candidatus Fukatsuia symbiotica</name>
    <dbReference type="NCBI Taxonomy" id="1878942"/>
    <lineage>
        <taxon>Bacteria</taxon>
        <taxon>Pseudomonadati</taxon>
        <taxon>Pseudomonadota</taxon>
        <taxon>Gammaproteobacteria</taxon>
        <taxon>Enterobacterales</taxon>
        <taxon>Yersiniaceae</taxon>
        <taxon>Candidatus Fukatsuia</taxon>
    </lineage>
</organism>
<accession>A0A2U8I546</accession>
<dbReference type="InterPro" id="IPR043502">
    <property type="entry name" value="DNA/RNA_pol_sf"/>
</dbReference>
<comment type="similarity">
    <text evidence="1">Belongs to the bacterial reverse transcriptase family.</text>
</comment>
<evidence type="ECO:0000259" key="2">
    <source>
        <dbReference type="PROSITE" id="PS50878"/>
    </source>
</evidence>
<dbReference type="Pfam" id="PF00078">
    <property type="entry name" value="RVT_1"/>
    <property type="match status" value="1"/>
</dbReference>
<name>A0A2U8I546_9GAMM</name>
<dbReference type="PANTHER" id="PTHR34047:SF8">
    <property type="entry name" value="PROTEIN YKFC"/>
    <property type="match status" value="1"/>
</dbReference>